<proteinExistence type="predicted"/>
<dbReference type="AlphaFoldDB" id="A0AAN7RHW7"/>
<dbReference type="PANTHER" id="PTHR31801">
    <property type="entry name" value="ALTERED INHERITANCE OF MITOCHONDRIA PROTEIN 24, MITOCHONDRIAL"/>
    <property type="match status" value="1"/>
</dbReference>
<protein>
    <submittedName>
        <fullName evidence="1">Uncharacterized protein</fullName>
    </submittedName>
</protein>
<name>A0AAN7RHW7_TRANT</name>
<sequence length="269" mass="31175">MVIKWFLNRLNIINGKPKINANLCTTGYKPSISPSSDHTRYFFSIDFPSLIYKIFGFDDYKPPTTSSMSSAPIDHAMNHGWIDIVISSNDSNLASRVFALLSPGSTLMNSILAVDRLSLVRYAFPNERLPEWICSMPLNEGDSNVLIEICPLFRSKVHKDSTKGSLYPVQLNVFEYFMFWFTYYPMCRANNENKDRNTSKKSKRFRLENWTNSFTCISSVKRGSDRIKTECNLYIQLLYSYLRAFVTIDDLTAHQPYYNSLLHYTVEYD</sequence>
<evidence type="ECO:0000313" key="1">
    <source>
        <dbReference type="EMBL" id="KAK4797658.1"/>
    </source>
</evidence>
<organism evidence="1 2">
    <name type="scientific">Trapa natans</name>
    <name type="common">Water chestnut</name>
    <dbReference type="NCBI Taxonomy" id="22666"/>
    <lineage>
        <taxon>Eukaryota</taxon>
        <taxon>Viridiplantae</taxon>
        <taxon>Streptophyta</taxon>
        <taxon>Embryophyta</taxon>
        <taxon>Tracheophyta</taxon>
        <taxon>Spermatophyta</taxon>
        <taxon>Magnoliopsida</taxon>
        <taxon>eudicotyledons</taxon>
        <taxon>Gunneridae</taxon>
        <taxon>Pentapetalae</taxon>
        <taxon>rosids</taxon>
        <taxon>malvids</taxon>
        <taxon>Myrtales</taxon>
        <taxon>Lythraceae</taxon>
        <taxon>Trapa</taxon>
    </lineage>
</organism>
<gene>
    <name evidence="1" type="ORF">SAY86_029984</name>
</gene>
<dbReference type="EMBL" id="JAXQNO010000005">
    <property type="protein sequence ID" value="KAK4797658.1"/>
    <property type="molecule type" value="Genomic_DNA"/>
</dbReference>
<dbReference type="PANTHER" id="PTHR31801:SF1">
    <property type="entry name" value="SPHINGOMYELIN PHOSPHODIESTERASE"/>
    <property type="match status" value="1"/>
</dbReference>
<comment type="caution">
    <text evidence="1">The sequence shown here is derived from an EMBL/GenBank/DDBJ whole genome shotgun (WGS) entry which is preliminary data.</text>
</comment>
<evidence type="ECO:0000313" key="2">
    <source>
        <dbReference type="Proteomes" id="UP001346149"/>
    </source>
</evidence>
<dbReference type="Proteomes" id="UP001346149">
    <property type="component" value="Unassembled WGS sequence"/>
</dbReference>
<keyword evidence="2" id="KW-1185">Reference proteome</keyword>
<reference evidence="1 2" key="1">
    <citation type="journal article" date="2023" name="Hortic Res">
        <title>Pangenome of water caltrop reveals structural variations and asymmetric subgenome divergence after allopolyploidization.</title>
        <authorList>
            <person name="Zhang X."/>
            <person name="Chen Y."/>
            <person name="Wang L."/>
            <person name="Yuan Y."/>
            <person name="Fang M."/>
            <person name="Shi L."/>
            <person name="Lu R."/>
            <person name="Comes H.P."/>
            <person name="Ma Y."/>
            <person name="Chen Y."/>
            <person name="Huang G."/>
            <person name="Zhou Y."/>
            <person name="Zheng Z."/>
            <person name="Qiu Y."/>
        </authorList>
    </citation>
    <scope>NUCLEOTIDE SEQUENCE [LARGE SCALE GENOMIC DNA]</scope>
    <source>
        <strain evidence="1">F231</strain>
    </source>
</reference>
<accession>A0AAN7RHW7</accession>